<accession>A0A2H0KDJ6</accession>
<gene>
    <name evidence="1" type="ORF">COV91_03010</name>
</gene>
<reference evidence="1 2" key="1">
    <citation type="submission" date="2017-09" db="EMBL/GenBank/DDBJ databases">
        <title>Depth-based differentiation of microbial function through sediment-hosted aquifers and enrichment of novel symbionts in the deep terrestrial subsurface.</title>
        <authorList>
            <person name="Probst A.J."/>
            <person name="Ladd B."/>
            <person name="Jarett J.K."/>
            <person name="Geller-Mcgrath D.E."/>
            <person name="Sieber C.M."/>
            <person name="Emerson J.B."/>
            <person name="Anantharaman K."/>
            <person name="Thomas B.C."/>
            <person name="Malmstrom R."/>
            <person name="Stieglmeier M."/>
            <person name="Klingl A."/>
            <person name="Woyke T."/>
            <person name="Ryan C.M."/>
            <person name="Banfield J.F."/>
        </authorList>
    </citation>
    <scope>NUCLEOTIDE SEQUENCE [LARGE SCALE GENOMIC DNA]</scope>
    <source>
        <strain evidence="1">CG11_big_fil_rev_8_21_14_0_20_46_11</strain>
    </source>
</reference>
<protein>
    <submittedName>
        <fullName evidence="1">Uncharacterized protein</fullName>
    </submittedName>
</protein>
<proteinExistence type="predicted"/>
<dbReference type="EMBL" id="PCVG01000036">
    <property type="protein sequence ID" value="PIQ68663.1"/>
    <property type="molecule type" value="Genomic_DNA"/>
</dbReference>
<organism evidence="1 2">
    <name type="scientific">Candidatus Taylorbacteria bacterium CG11_big_fil_rev_8_21_14_0_20_46_11</name>
    <dbReference type="NCBI Taxonomy" id="1975025"/>
    <lineage>
        <taxon>Bacteria</taxon>
        <taxon>Candidatus Tayloriibacteriota</taxon>
    </lineage>
</organism>
<evidence type="ECO:0000313" key="1">
    <source>
        <dbReference type="EMBL" id="PIQ68663.1"/>
    </source>
</evidence>
<dbReference type="Proteomes" id="UP000229342">
    <property type="component" value="Unassembled WGS sequence"/>
</dbReference>
<name>A0A2H0KDJ6_9BACT</name>
<dbReference type="AlphaFoldDB" id="A0A2H0KDJ6"/>
<sequence>MQKTATIIKNSSPTERIYMSLKSLLASLTGVTERDNRFTKCTFTGCDNIITLSPHIIVGGVVKREFLNTDVDGAFVGPMGNVYCSRKCFAEMGT</sequence>
<evidence type="ECO:0000313" key="2">
    <source>
        <dbReference type="Proteomes" id="UP000229342"/>
    </source>
</evidence>
<comment type="caution">
    <text evidence="1">The sequence shown here is derived from an EMBL/GenBank/DDBJ whole genome shotgun (WGS) entry which is preliminary data.</text>
</comment>